<dbReference type="Gene3D" id="3.60.15.10">
    <property type="entry name" value="Ribonuclease Z/Hydroxyacylglutathione hydrolase-like"/>
    <property type="match status" value="1"/>
</dbReference>
<keyword evidence="6" id="KW-0694">RNA-binding</keyword>
<evidence type="ECO:0000259" key="7">
    <source>
        <dbReference type="SMART" id="SM00849"/>
    </source>
</evidence>
<dbReference type="Pfam" id="PF17770">
    <property type="entry name" value="RNase_J_C"/>
    <property type="match status" value="1"/>
</dbReference>
<evidence type="ECO:0000256" key="2">
    <source>
        <dbReference type="ARBA" id="ARBA00022723"/>
    </source>
</evidence>
<name>A0A6N6VK24_9HYPH</name>
<organism evidence="8 9">
    <name type="scientific">Parvibaculum sedimenti</name>
    <dbReference type="NCBI Taxonomy" id="2608632"/>
    <lineage>
        <taxon>Bacteria</taxon>
        <taxon>Pseudomonadati</taxon>
        <taxon>Pseudomonadota</taxon>
        <taxon>Alphaproteobacteria</taxon>
        <taxon>Hyphomicrobiales</taxon>
        <taxon>Parvibaculaceae</taxon>
        <taxon>Parvibaculum</taxon>
    </lineage>
</organism>
<sequence length="561" mass="61354">MTSKVSAKATDELVFLPLGGSGEIGMNLNVYGYGPADDRQWIVVDLGVTFGDERTPGVDLIMPDPTFLEDRRDEIIAIVLTHAHEDHIGAVAHLWPRLRCPVYATPFTANLVKAKLIEAGIEHQVPLNIVPLGSRFSLGPFDIELVTLTHSIPEPNALAIRTPLGLVLHTGDWKIDPEPLVGDDMDVKRLKEIGDEGVRAIVCDSTNVFSPGTSGSEADVAKSLIEVIRQCEQRVAVTTFASNVARLESIAKAAEACDRHVVLVGRAMFRIVSAARDAGYLTGLPPFLTEHDIGYLPRDKVLLLCTGSQGEPRAALARIVEDTHPNIALSEGDTVIFSSRIIPGNESSIFDLQNRLAERGIRVITEKDHFVHVSGHPCRDELARMYQWIRPEVAVPVHGEARHLAEHAVLARELQVPETIVIRNGLMVRLAPGPAQIIDEAPAGRIYLDGDVLIDADEGAVQERRKLSYSGSVFVSLVLDKDGKVRGDPQVVLMGLPEEDSRGVSFDDRALDAIDEALERLPPKRRGDDDAVAELLRRAVRGALRREWGKKAQVAVVVTRI</sequence>
<proteinExistence type="predicted"/>
<evidence type="ECO:0000256" key="6">
    <source>
        <dbReference type="ARBA" id="ARBA00022884"/>
    </source>
</evidence>
<dbReference type="Gene3D" id="3.40.50.10710">
    <property type="entry name" value="Metallo-hydrolase/oxidoreductase"/>
    <property type="match status" value="1"/>
</dbReference>
<protein>
    <submittedName>
        <fullName evidence="8">MBL fold metallo-hydrolase</fullName>
    </submittedName>
</protein>
<dbReference type="GO" id="GO:0003723">
    <property type="term" value="F:RNA binding"/>
    <property type="evidence" value="ECO:0007669"/>
    <property type="project" value="UniProtKB-KW"/>
</dbReference>
<dbReference type="InterPro" id="IPR055132">
    <property type="entry name" value="RNase_J_b_CASP"/>
</dbReference>
<dbReference type="Pfam" id="PF12706">
    <property type="entry name" value="Lactamase_B_2"/>
    <property type="match status" value="1"/>
</dbReference>
<keyword evidence="4" id="KW-0862">Zinc</keyword>
<dbReference type="InterPro" id="IPR011108">
    <property type="entry name" value="RMMBL"/>
</dbReference>
<dbReference type="AlphaFoldDB" id="A0A6N6VK24"/>
<feature type="domain" description="Metallo-beta-lactamase" evidence="7">
    <location>
        <begin position="27"/>
        <end position="224"/>
    </location>
</feature>
<evidence type="ECO:0000313" key="9">
    <source>
        <dbReference type="Proteomes" id="UP000468901"/>
    </source>
</evidence>
<dbReference type="InterPro" id="IPR041636">
    <property type="entry name" value="RNase_J_C"/>
</dbReference>
<evidence type="ECO:0000256" key="4">
    <source>
        <dbReference type="ARBA" id="ARBA00022833"/>
    </source>
</evidence>
<evidence type="ECO:0000313" key="8">
    <source>
        <dbReference type="EMBL" id="KAB7739290.1"/>
    </source>
</evidence>
<dbReference type="InterPro" id="IPR036866">
    <property type="entry name" value="RibonucZ/Hydroxyglut_hydro"/>
</dbReference>
<keyword evidence="3 8" id="KW-0378">Hydrolase</keyword>
<evidence type="ECO:0000256" key="1">
    <source>
        <dbReference type="ARBA" id="ARBA00022722"/>
    </source>
</evidence>
<comment type="caution">
    <text evidence="8">The sequence shown here is derived from an EMBL/GenBank/DDBJ whole genome shotgun (WGS) entry which is preliminary data.</text>
</comment>
<accession>A0A6N6VK24</accession>
<gene>
    <name evidence="8" type="ORF">F2P47_12705</name>
</gene>
<dbReference type="GO" id="GO:0004527">
    <property type="term" value="F:exonuclease activity"/>
    <property type="evidence" value="ECO:0007669"/>
    <property type="project" value="UniProtKB-KW"/>
</dbReference>
<dbReference type="PANTHER" id="PTHR43694:SF1">
    <property type="entry name" value="RIBONUCLEASE J"/>
    <property type="match status" value="1"/>
</dbReference>
<reference evidence="8 9" key="1">
    <citation type="submission" date="2019-09" db="EMBL/GenBank/DDBJ databases">
        <title>Parvibaculum sedimenti sp. nov., isolated from sediment.</title>
        <authorList>
            <person name="Wang Y."/>
        </authorList>
    </citation>
    <scope>NUCLEOTIDE SEQUENCE [LARGE SCALE GENOMIC DNA]</scope>
    <source>
        <strain evidence="8 9">HXT-9</strain>
    </source>
</reference>
<dbReference type="InterPro" id="IPR001279">
    <property type="entry name" value="Metallo-B-lactamas"/>
</dbReference>
<evidence type="ECO:0000256" key="3">
    <source>
        <dbReference type="ARBA" id="ARBA00022801"/>
    </source>
</evidence>
<dbReference type="EMBL" id="WESC01000011">
    <property type="protein sequence ID" value="KAB7739290.1"/>
    <property type="molecule type" value="Genomic_DNA"/>
</dbReference>
<dbReference type="Pfam" id="PF22505">
    <property type="entry name" value="RNase_J_b_CASP"/>
    <property type="match status" value="1"/>
</dbReference>
<dbReference type="SUPFAM" id="SSF56281">
    <property type="entry name" value="Metallo-hydrolase/oxidoreductase"/>
    <property type="match status" value="1"/>
</dbReference>
<keyword evidence="2" id="KW-0479">Metal-binding</keyword>
<dbReference type="Pfam" id="PF07521">
    <property type="entry name" value="RMMBL"/>
    <property type="match status" value="1"/>
</dbReference>
<keyword evidence="9" id="KW-1185">Reference proteome</keyword>
<keyword evidence="1" id="KW-0540">Nuclease</keyword>
<dbReference type="Proteomes" id="UP000468901">
    <property type="component" value="Unassembled WGS sequence"/>
</dbReference>
<dbReference type="GO" id="GO:0046872">
    <property type="term" value="F:metal ion binding"/>
    <property type="evidence" value="ECO:0007669"/>
    <property type="project" value="UniProtKB-KW"/>
</dbReference>
<dbReference type="PANTHER" id="PTHR43694">
    <property type="entry name" value="RIBONUCLEASE J"/>
    <property type="match status" value="1"/>
</dbReference>
<dbReference type="CDD" id="cd07714">
    <property type="entry name" value="RNaseJ_MBL-fold"/>
    <property type="match status" value="1"/>
</dbReference>
<dbReference type="SMART" id="SM00849">
    <property type="entry name" value="Lactamase_B"/>
    <property type="match status" value="1"/>
</dbReference>
<evidence type="ECO:0000256" key="5">
    <source>
        <dbReference type="ARBA" id="ARBA00022839"/>
    </source>
</evidence>
<dbReference type="Gene3D" id="3.10.20.580">
    <property type="match status" value="1"/>
</dbReference>
<dbReference type="InterPro" id="IPR042173">
    <property type="entry name" value="RNase_J_2"/>
</dbReference>
<keyword evidence="5" id="KW-0269">Exonuclease</keyword>